<dbReference type="Proteomes" id="UP000019248">
    <property type="component" value="Unassembled WGS sequence"/>
</dbReference>
<name>W7D1L5_9LIST</name>
<proteinExistence type="predicted"/>
<dbReference type="EMBL" id="AODL01000031">
    <property type="protein sequence ID" value="EUJ42865.1"/>
    <property type="molecule type" value="Genomic_DNA"/>
</dbReference>
<gene>
    <name evidence="1" type="ORF">PRIP_15067</name>
</gene>
<sequence length="87" mass="10327">MDLMQILAADIPPDEKIQQIDAYYLENLISKKRASEILEIHPNTIDLYVREKKLVPFISEHRNVLFKKQDILDFKPEVMANKKKFKK</sequence>
<dbReference type="PATRIC" id="fig|1265816.5.peg.2975"/>
<evidence type="ECO:0000313" key="2">
    <source>
        <dbReference type="Proteomes" id="UP000019248"/>
    </source>
</evidence>
<dbReference type="RefSeq" id="WP_036101876.1">
    <property type="nucleotide sequence ID" value="NZ_AODL01000031.1"/>
</dbReference>
<keyword evidence="2" id="KW-1185">Reference proteome</keyword>
<accession>W7D1L5</accession>
<evidence type="ECO:0008006" key="3">
    <source>
        <dbReference type="Google" id="ProtNLM"/>
    </source>
</evidence>
<protein>
    <recommendedName>
        <fullName evidence="3">Helix-turn-helix domain-containing protein</fullName>
    </recommendedName>
</protein>
<organism evidence="1 2">
    <name type="scientific">Listeria riparia FSL S10-1204</name>
    <dbReference type="NCBI Taxonomy" id="1265816"/>
    <lineage>
        <taxon>Bacteria</taxon>
        <taxon>Bacillati</taxon>
        <taxon>Bacillota</taxon>
        <taxon>Bacilli</taxon>
        <taxon>Bacillales</taxon>
        <taxon>Listeriaceae</taxon>
        <taxon>Listeria</taxon>
    </lineage>
</organism>
<evidence type="ECO:0000313" key="1">
    <source>
        <dbReference type="EMBL" id="EUJ42865.1"/>
    </source>
</evidence>
<dbReference type="AlphaFoldDB" id="W7D1L5"/>
<comment type="caution">
    <text evidence="1">The sequence shown here is derived from an EMBL/GenBank/DDBJ whole genome shotgun (WGS) entry which is preliminary data.</text>
</comment>
<dbReference type="OrthoDB" id="4571023at2"/>
<reference evidence="1 2" key="1">
    <citation type="journal article" date="2014" name="Int. J. Syst. Evol. Microbiol.">
        <title>Listeria floridensis sp. nov., Listeria aquatica sp. nov., Listeria cornellensis sp. nov., Listeria riparia sp. nov. and Listeria grandensis sp. nov., from agricultural and natural environments.</title>
        <authorList>
            <person name="den Bakker H.C."/>
            <person name="Warchocki S."/>
            <person name="Wright E.M."/>
            <person name="Allred A.F."/>
            <person name="Ahlstrom C."/>
            <person name="Manuel C.S."/>
            <person name="Stasiewicz M.J."/>
            <person name="Burrell A."/>
            <person name="Roof S."/>
            <person name="Strawn L."/>
            <person name="Fortes E.D."/>
            <person name="Nightingale K.K."/>
            <person name="Kephart D."/>
            <person name="Wiedmann M."/>
        </authorList>
    </citation>
    <scope>NUCLEOTIDE SEQUENCE [LARGE SCALE GENOMIC DNA]</scope>
    <source>
        <strain evidence="1 2">FSL S10-1204</strain>
    </source>
</reference>